<sequence>MPYNIKARVLKEANYIIKTSKTIREISKYFKVSKSTVHNDLSKRLKNIDLNLYDEVSKILNYHYKIKHLNGGEKTKLKYSKG</sequence>
<organism evidence="1 2">
    <name type="scientific">Candidatus Aphodocola excrementigallinarum</name>
    <dbReference type="NCBI Taxonomy" id="2840670"/>
    <lineage>
        <taxon>Bacteria</taxon>
        <taxon>Bacillati</taxon>
        <taxon>Bacillota</taxon>
        <taxon>Bacilli</taxon>
        <taxon>Candidatus Aphodocola</taxon>
    </lineage>
</organism>
<proteinExistence type="predicted"/>
<evidence type="ECO:0000313" key="1">
    <source>
        <dbReference type="EMBL" id="HIU39962.1"/>
    </source>
</evidence>
<reference evidence="1" key="1">
    <citation type="submission" date="2020-10" db="EMBL/GenBank/DDBJ databases">
        <authorList>
            <person name="Gilroy R."/>
        </authorList>
    </citation>
    <scope>NUCLEOTIDE SEQUENCE</scope>
    <source>
        <strain evidence="1">CHK193-30670</strain>
    </source>
</reference>
<dbReference type="InterPro" id="IPR014208">
    <property type="entry name" value="Spore_III_D"/>
</dbReference>
<reference evidence="1" key="2">
    <citation type="journal article" date="2021" name="PeerJ">
        <title>Extensive microbial diversity within the chicken gut microbiome revealed by metagenomics and culture.</title>
        <authorList>
            <person name="Gilroy R."/>
            <person name="Ravi A."/>
            <person name="Getino M."/>
            <person name="Pursley I."/>
            <person name="Horton D.L."/>
            <person name="Alikhan N.F."/>
            <person name="Baker D."/>
            <person name="Gharbi K."/>
            <person name="Hall N."/>
            <person name="Watson M."/>
            <person name="Adriaenssens E.M."/>
            <person name="Foster-Nyarko E."/>
            <person name="Jarju S."/>
            <person name="Secka A."/>
            <person name="Antonio M."/>
            <person name="Oren A."/>
            <person name="Chaudhuri R.R."/>
            <person name="La Ragione R."/>
            <person name="Hildebrand F."/>
            <person name="Pallen M.J."/>
        </authorList>
    </citation>
    <scope>NUCLEOTIDE SEQUENCE</scope>
    <source>
        <strain evidence="1">CHK193-30670</strain>
    </source>
</reference>
<dbReference type="Pfam" id="PF12116">
    <property type="entry name" value="SpoIIID"/>
    <property type="match status" value="1"/>
</dbReference>
<dbReference type="AlphaFoldDB" id="A0A9D1IMF6"/>
<dbReference type="EMBL" id="DVMT01000015">
    <property type="protein sequence ID" value="HIU39962.1"/>
    <property type="molecule type" value="Genomic_DNA"/>
</dbReference>
<accession>A0A9D1IMF6</accession>
<protein>
    <submittedName>
        <fullName evidence="1">Sporulation transcriptional regulator SpoIIID</fullName>
    </submittedName>
</protein>
<gene>
    <name evidence="1" type="ORF">IAB68_01490</name>
</gene>
<comment type="caution">
    <text evidence="1">The sequence shown here is derived from an EMBL/GenBank/DDBJ whole genome shotgun (WGS) entry which is preliminary data.</text>
</comment>
<dbReference type="Proteomes" id="UP000824074">
    <property type="component" value="Unassembled WGS sequence"/>
</dbReference>
<evidence type="ECO:0000313" key="2">
    <source>
        <dbReference type="Proteomes" id="UP000824074"/>
    </source>
</evidence>
<name>A0A9D1IMF6_9FIRM</name>